<evidence type="ECO:0000256" key="5">
    <source>
        <dbReference type="SAM" id="SignalP"/>
    </source>
</evidence>
<dbReference type="Pfam" id="PF00135">
    <property type="entry name" value="COesterase"/>
    <property type="match status" value="1"/>
</dbReference>
<dbReference type="AlphaFoldDB" id="A0AA85GIB9"/>
<dbReference type="Proteomes" id="UP000050792">
    <property type="component" value="Unassembled WGS sequence"/>
</dbReference>
<feature type="domain" description="Carboxylesterase type B" evidence="6">
    <location>
        <begin position="27"/>
        <end position="608"/>
    </location>
</feature>
<proteinExistence type="inferred from homology"/>
<name>A0AA85GIB9_9TREM</name>
<dbReference type="PANTHER" id="PTHR43918">
    <property type="entry name" value="ACETYLCHOLINESTERASE"/>
    <property type="match status" value="1"/>
</dbReference>
<feature type="signal peptide" evidence="5">
    <location>
        <begin position="1"/>
        <end position="25"/>
    </location>
</feature>
<comment type="similarity">
    <text evidence="1">Belongs to the type-B carboxylesterase/lipase family.</text>
</comment>
<dbReference type="PROSITE" id="PS00941">
    <property type="entry name" value="CARBOXYLESTERASE_B_2"/>
    <property type="match status" value="1"/>
</dbReference>
<protein>
    <submittedName>
        <fullName evidence="8">Carboxylic ester hydrolase</fullName>
    </submittedName>
</protein>
<sequence>MFLVSPLNFEIFCSCLQLLPVISWADQIVIRTNYGAVSGKQKYIHGKNVFQFLGIPFAKPPTGDLRFRYPEPPDPWSNTLDATKPPNTCMQPLPESQEFLDATTRVWLNTTKMSEDCLYLNIWTRANNNNYSHAIDDRNHMMLESSAIFGPKGGRPVMVWIHGGSLIRGSSSIEMYNGAYLAGKMNVVVVSIQYRLGPLGFLYLGNDEIPGNQGLMDQVAGLQWVRENIAYFGGNPQQITLFGHSGGVICVALHLISPISNHLFQQAILQSGSPLAWWAVESSHTALEKTRLLAQLSGCNAVTDLNGQYSKELVKCLRSVDSETLVVNQWHMHLLRNGENSSRTNQLKKLYRNRASHHLLSTAGYYFDLPFKPVVSAPFLPEWPYEVLGSGKLNIRHRIMLGVNKDEGMYHLVQSLRMYFMSPGSWPQIPREFRHDIALMDPLDLLAFYIMDENFLQSVLLQATVFEYQIPSRALGTGSWTSLEVVKALNEVGGDYNIKCPVVEFADFYSRGPNAQVFLYSFEHRTSGLTWPQWTGIMQGYEAEYIFGAPFNQAFTDNYYNFTLEEKRLSEEMMQFWTNFASTGSPNLNPGEFHTRNKELYWDRYETYSPHSVAVLSELSSSSSSSSIGISGVSVSSVSSSSVPSETSSFKTRNDDSRKHMVFTLPRSYISKNLRRHYCMFWREQLPMLRERILYNSACKSRQSTTQYEVTNDIHKQPVESFGTLYPNIIKSSEFNTTKRNQASYNLQLKVNYILTLYIIYYYHDYYYYYYYYYY</sequence>
<dbReference type="InterPro" id="IPR050654">
    <property type="entry name" value="AChE-related_enzymes"/>
</dbReference>
<feature type="chain" id="PRO_5041672648" evidence="5">
    <location>
        <begin position="26"/>
        <end position="775"/>
    </location>
</feature>
<accession>A0AA85GIB9</accession>
<dbReference type="Gene3D" id="3.40.50.1820">
    <property type="entry name" value="alpha/beta hydrolase"/>
    <property type="match status" value="1"/>
</dbReference>
<keyword evidence="2" id="KW-0719">Serine esterase</keyword>
<dbReference type="PROSITE" id="PS00122">
    <property type="entry name" value="CARBOXYLESTERASE_B_1"/>
    <property type="match status" value="1"/>
</dbReference>
<reference evidence="8" key="2">
    <citation type="submission" date="2023-11" db="UniProtKB">
        <authorList>
            <consortium name="WormBaseParasite"/>
        </authorList>
    </citation>
    <scope>IDENTIFICATION</scope>
</reference>
<dbReference type="InterPro" id="IPR029058">
    <property type="entry name" value="AB_hydrolase_fold"/>
</dbReference>
<evidence type="ECO:0000256" key="4">
    <source>
        <dbReference type="ARBA" id="ARBA00023157"/>
    </source>
</evidence>
<dbReference type="GO" id="GO:0004104">
    <property type="term" value="F:cholinesterase activity"/>
    <property type="evidence" value="ECO:0007669"/>
    <property type="project" value="InterPro"/>
</dbReference>
<keyword evidence="5" id="KW-0732">Signal</keyword>
<reference evidence="7" key="1">
    <citation type="submission" date="2022-06" db="EMBL/GenBank/DDBJ databases">
        <authorList>
            <person name="Berger JAMES D."/>
            <person name="Berger JAMES D."/>
        </authorList>
    </citation>
    <scope>NUCLEOTIDE SEQUENCE [LARGE SCALE GENOMIC DNA]</scope>
</reference>
<evidence type="ECO:0000256" key="3">
    <source>
        <dbReference type="ARBA" id="ARBA00022801"/>
    </source>
</evidence>
<evidence type="ECO:0000313" key="8">
    <source>
        <dbReference type="WBParaSite" id="SRDH1_95740.1"/>
    </source>
</evidence>
<dbReference type="InterPro" id="IPR019819">
    <property type="entry name" value="Carboxylesterase_B_CS"/>
</dbReference>
<dbReference type="PANTHER" id="PTHR43918:SF4">
    <property type="entry name" value="CARBOXYLIC ESTER HYDROLASE"/>
    <property type="match status" value="1"/>
</dbReference>
<keyword evidence="4" id="KW-1015">Disulfide bond</keyword>
<keyword evidence="3" id="KW-0378">Hydrolase</keyword>
<dbReference type="PRINTS" id="PR00878">
    <property type="entry name" value="CHOLNESTRASE"/>
</dbReference>
<dbReference type="InterPro" id="IPR002018">
    <property type="entry name" value="CarbesteraseB"/>
</dbReference>
<evidence type="ECO:0000256" key="2">
    <source>
        <dbReference type="ARBA" id="ARBA00022487"/>
    </source>
</evidence>
<evidence type="ECO:0000256" key="1">
    <source>
        <dbReference type="ARBA" id="ARBA00005964"/>
    </source>
</evidence>
<evidence type="ECO:0000313" key="7">
    <source>
        <dbReference type="Proteomes" id="UP000050792"/>
    </source>
</evidence>
<keyword evidence="7" id="KW-1185">Reference proteome</keyword>
<dbReference type="SUPFAM" id="SSF53474">
    <property type="entry name" value="alpha/beta-Hydrolases"/>
    <property type="match status" value="1"/>
</dbReference>
<dbReference type="WBParaSite" id="SRDH1_95740.1">
    <property type="protein sequence ID" value="SRDH1_95740.1"/>
    <property type="gene ID" value="SRDH1_95740"/>
</dbReference>
<dbReference type="InterPro" id="IPR000997">
    <property type="entry name" value="Cholinesterase"/>
</dbReference>
<organism evidence="7 8">
    <name type="scientific">Schistosoma rodhaini</name>
    <dbReference type="NCBI Taxonomy" id="6188"/>
    <lineage>
        <taxon>Eukaryota</taxon>
        <taxon>Metazoa</taxon>
        <taxon>Spiralia</taxon>
        <taxon>Lophotrochozoa</taxon>
        <taxon>Platyhelminthes</taxon>
        <taxon>Trematoda</taxon>
        <taxon>Digenea</taxon>
        <taxon>Strigeidida</taxon>
        <taxon>Schistosomatoidea</taxon>
        <taxon>Schistosomatidae</taxon>
        <taxon>Schistosoma</taxon>
    </lineage>
</organism>
<evidence type="ECO:0000259" key="6">
    <source>
        <dbReference type="Pfam" id="PF00135"/>
    </source>
</evidence>
<dbReference type="InterPro" id="IPR019826">
    <property type="entry name" value="Carboxylesterase_B_AS"/>
</dbReference>